<gene>
    <name evidence="1" type="ORF">GCM10023226_01350</name>
</gene>
<accession>A0ABP8VP31</accession>
<dbReference type="RefSeq" id="WP_345262114.1">
    <property type="nucleotide sequence ID" value="NZ_BAABIM010000001.1"/>
</dbReference>
<evidence type="ECO:0000313" key="1">
    <source>
        <dbReference type="EMBL" id="GAA4668947.1"/>
    </source>
</evidence>
<proteinExistence type="predicted"/>
<evidence type="ECO:0008006" key="3">
    <source>
        <dbReference type="Google" id="ProtNLM"/>
    </source>
</evidence>
<dbReference type="InterPro" id="IPR011200">
    <property type="entry name" value="UCP012608"/>
</dbReference>
<name>A0ABP8VP31_9ACTN</name>
<dbReference type="Proteomes" id="UP001500621">
    <property type="component" value="Unassembled WGS sequence"/>
</dbReference>
<dbReference type="EMBL" id="BAABIM010000001">
    <property type="protein sequence ID" value="GAA4668947.1"/>
    <property type="molecule type" value="Genomic_DNA"/>
</dbReference>
<dbReference type="Pfam" id="PF10094">
    <property type="entry name" value="DUF2332"/>
    <property type="match status" value="1"/>
</dbReference>
<evidence type="ECO:0000313" key="2">
    <source>
        <dbReference type="Proteomes" id="UP001500621"/>
    </source>
</evidence>
<sequence>MQISGSVREQYEAFLGQCGDSPTFVDWTRGVLGDPEVQAWISALREAKQQPNLVYAAARWHGVAAPGPFGGLRAALLDDDGSIRDTILSRATQTNEVGRLATLQPVFASVARQHRGAPLALVEAGASAGLCLYPDRWGYRWSTERGPVTLGEEPALRCEVSGPAPLGHGPLQVAWRGGVDLNPLDVTDADTVAWLRTLVWPEHEDRRALLARAVEVARAEPPHLVRGDLLERLPSVVAEAAAHGPVVVFHSAVIAYLADDDRERFHDLMAGLVADGACHWVSNEGARVLPRVTATVPGAPGEVERAPLPFVLGLDGRAVAWTHGHGRAMAWLG</sequence>
<comment type="caution">
    <text evidence="1">The sequence shown here is derived from an EMBL/GenBank/DDBJ whole genome shotgun (WGS) entry which is preliminary data.</text>
</comment>
<protein>
    <recommendedName>
        <fullName evidence="3">DUF2332 domain-containing protein</fullName>
    </recommendedName>
</protein>
<keyword evidence="2" id="KW-1185">Reference proteome</keyword>
<reference evidence="2" key="1">
    <citation type="journal article" date="2019" name="Int. J. Syst. Evol. Microbiol.">
        <title>The Global Catalogue of Microorganisms (GCM) 10K type strain sequencing project: providing services to taxonomists for standard genome sequencing and annotation.</title>
        <authorList>
            <consortium name="The Broad Institute Genomics Platform"/>
            <consortium name="The Broad Institute Genome Sequencing Center for Infectious Disease"/>
            <person name="Wu L."/>
            <person name="Ma J."/>
        </authorList>
    </citation>
    <scope>NUCLEOTIDE SEQUENCE [LARGE SCALE GENOMIC DNA]</scope>
    <source>
        <strain evidence="2">JCM 18127</strain>
    </source>
</reference>
<organism evidence="1 2">
    <name type="scientific">Nocardioides nanhaiensis</name>
    <dbReference type="NCBI Taxonomy" id="1476871"/>
    <lineage>
        <taxon>Bacteria</taxon>
        <taxon>Bacillati</taxon>
        <taxon>Actinomycetota</taxon>
        <taxon>Actinomycetes</taxon>
        <taxon>Propionibacteriales</taxon>
        <taxon>Nocardioidaceae</taxon>
        <taxon>Nocardioides</taxon>
    </lineage>
</organism>